<keyword evidence="8" id="KW-0325">Glycoprotein</keyword>
<dbReference type="Proteomes" id="UP001374535">
    <property type="component" value="Chromosome 4"/>
</dbReference>
<protein>
    <submittedName>
        <fullName evidence="9">Uncharacterized protein</fullName>
    </submittedName>
</protein>
<name>A0AAQ3S1F2_VIGMU</name>
<reference evidence="9 10" key="1">
    <citation type="journal article" date="2023" name="Life. Sci Alliance">
        <title>Evolutionary insights into 3D genome organization and epigenetic landscape of Vigna mungo.</title>
        <authorList>
            <person name="Junaid A."/>
            <person name="Singh B."/>
            <person name="Bhatia S."/>
        </authorList>
    </citation>
    <scope>NUCLEOTIDE SEQUENCE [LARGE SCALE GENOMIC DNA]</scope>
    <source>
        <strain evidence="9">Urdbean</strain>
    </source>
</reference>
<evidence type="ECO:0000313" key="9">
    <source>
        <dbReference type="EMBL" id="WVZ14057.1"/>
    </source>
</evidence>
<evidence type="ECO:0000256" key="8">
    <source>
        <dbReference type="ARBA" id="ARBA00023180"/>
    </source>
</evidence>
<keyword evidence="7" id="KW-0472">Membrane</keyword>
<dbReference type="AlphaFoldDB" id="A0AAQ3S1F2"/>
<dbReference type="Pfam" id="PF00560">
    <property type="entry name" value="LRR_1"/>
    <property type="match status" value="4"/>
</dbReference>
<gene>
    <name evidence="9" type="ORF">V8G54_011623</name>
</gene>
<evidence type="ECO:0000256" key="7">
    <source>
        <dbReference type="ARBA" id="ARBA00023136"/>
    </source>
</evidence>
<dbReference type="Gene3D" id="3.80.10.10">
    <property type="entry name" value="Ribonuclease Inhibitor"/>
    <property type="match status" value="1"/>
</dbReference>
<keyword evidence="10" id="KW-1185">Reference proteome</keyword>
<dbReference type="PANTHER" id="PTHR48065">
    <property type="entry name" value="OS10G0469600 PROTEIN"/>
    <property type="match status" value="1"/>
</dbReference>
<evidence type="ECO:0000256" key="1">
    <source>
        <dbReference type="ARBA" id="ARBA00004167"/>
    </source>
</evidence>
<evidence type="ECO:0000256" key="5">
    <source>
        <dbReference type="ARBA" id="ARBA00022737"/>
    </source>
</evidence>
<evidence type="ECO:0000256" key="2">
    <source>
        <dbReference type="ARBA" id="ARBA00009592"/>
    </source>
</evidence>
<keyword evidence="3" id="KW-0433">Leucine-rich repeat</keyword>
<feature type="non-terminal residue" evidence="9">
    <location>
        <position position="185"/>
    </location>
</feature>
<accession>A0AAQ3S1F2</accession>
<keyword evidence="4" id="KW-0812">Transmembrane</keyword>
<dbReference type="EMBL" id="CP144697">
    <property type="protein sequence ID" value="WVZ14057.1"/>
    <property type="molecule type" value="Genomic_DNA"/>
</dbReference>
<evidence type="ECO:0000256" key="6">
    <source>
        <dbReference type="ARBA" id="ARBA00022989"/>
    </source>
</evidence>
<dbReference type="PRINTS" id="PR00019">
    <property type="entry name" value="LEURICHRPT"/>
</dbReference>
<evidence type="ECO:0000313" key="10">
    <source>
        <dbReference type="Proteomes" id="UP001374535"/>
    </source>
</evidence>
<evidence type="ECO:0000256" key="3">
    <source>
        <dbReference type="ARBA" id="ARBA00022614"/>
    </source>
</evidence>
<dbReference type="InterPro" id="IPR001611">
    <property type="entry name" value="Leu-rich_rpt"/>
</dbReference>
<keyword evidence="5" id="KW-0677">Repeat</keyword>
<evidence type="ECO:0000256" key="4">
    <source>
        <dbReference type="ARBA" id="ARBA00022692"/>
    </source>
</evidence>
<keyword evidence="6" id="KW-1133">Transmembrane helix</keyword>
<dbReference type="GO" id="GO:0016020">
    <property type="term" value="C:membrane"/>
    <property type="evidence" value="ECO:0007669"/>
    <property type="project" value="UniProtKB-SubCell"/>
</dbReference>
<dbReference type="PANTHER" id="PTHR48065:SF18">
    <property type="entry name" value="LRR RECEPTOR-LIKE KINASE FAMILY PROTEIN"/>
    <property type="match status" value="1"/>
</dbReference>
<organism evidence="9 10">
    <name type="scientific">Vigna mungo</name>
    <name type="common">Black gram</name>
    <name type="synonym">Phaseolus mungo</name>
    <dbReference type="NCBI Taxonomy" id="3915"/>
    <lineage>
        <taxon>Eukaryota</taxon>
        <taxon>Viridiplantae</taxon>
        <taxon>Streptophyta</taxon>
        <taxon>Embryophyta</taxon>
        <taxon>Tracheophyta</taxon>
        <taxon>Spermatophyta</taxon>
        <taxon>Magnoliopsida</taxon>
        <taxon>eudicotyledons</taxon>
        <taxon>Gunneridae</taxon>
        <taxon>Pentapetalae</taxon>
        <taxon>rosids</taxon>
        <taxon>fabids</taxon>
        <taxon>Fabales</taxon>
        <taxon>Fabaceae</taxon>
        <taxon>Papilionoideae</taxon>
        <taxon>50 kb inversion clade</taxon>
        <taxon>NPAAA clade</taxon>
        <taxon>indigoferoid/millettioid clade</taxon>
        <taxon>Phaseoleae</taxon>
        <taxon>Vigna</taxon>
    </lineage>
</organism>
<dbReference type="InterPro" id="IPR032675">
    <property type="entry name" value="LRR_dom_sf"/>
</dbReference>
<dbReference type="SUPFAM" id="SSF52058">
    <property type="entry name" value="L domain-like"/>
    <property type="match status" value="1"/>
</dbReference>
<comment type="similarity">
    <text evidence="2">Belongs to the RLP family.</text>
</comment>
<comment type="subcellular location">
    <subcellularLocation>
        <location evidence="1">Membrane</location>
        <topology evidence="1">Single-pass membrane protein</topology>
    </subcellularLocation>
</comment>
<proteinExistence type="inferred from homology"/>
<sequence length="185" mass="20323">MWKGVEEGFKNPELQLKSIDISSNNLSGEIPKEIGYLAGLVSLNLSRNNLRGEIPCGIGSLRSLESLDLSRNHFSGKIPSSLSKVDGLGKLDLSQNSLSGRIPWGRHFETFDESSFEGNIDLCGEQLNKSCPGDGDQTIENLSIAEAMSDDEDSCFYEALYMSMGIGYLTGFWSLIGPMLFCHSW</sequence>
<dbReference type="FunFam" id="3.80.10.10:FF:000111">
    <property type="entry name" value="LRR receptor-like serine/threonine-protein kinase ERECTA"/>
    <property type="match status" value="1"/>
</dbReference>